<evidence type="ECO:0000313" key="2">
    <source>
        <dbReference type="EMBL" id="KAJ8948445.1"/>
    </source>
</evidence>
<keyword evidence="3" id="KW-1185">Reference proteome</keyword>
<evidence type="ECO:0000313" key="3">
    <source>
        <dbReference type="Proteomes" id="UP001162162"/>
    </source>
</evidence>
<feature type="signal peptide" evidence="1">
    <location>
        <begin position="1"/>
        <end position="18"/>
    </location>
</feature>
<accession>A0AAV8YC73</accession>
<protein>
    <submittedName>
        <fullName evidence="2">Uncharacterized protein</fullName>
    </submittedName>
</protein>
<sequence length="142" mass="13317">MNALILVAFAALTATVTAFPHGYDVHGYHGALHGAAHIVNPHALSPVGPSGIVTGYGASGPSGVVTGAGAIGPSGIVTGKGPIGPTGPATGHGGHAAIVVAAPVVAAPVAVAHAGLGLGHGAWGVAGHGAWGGYGHGHGHGW</sequence>
<dbReference type="Proteomes" id="UP001162162">
    <property type="component" value="Unassembled WGS sequence"/>
</dbReference>
<organism evidence="2 3">
    <name type="scientific">Aromia moschata</name>
    <dbReference type="NCBI Taxonomy" id="1265417"/>
    <lineage>
        <taxon>Eukaryota</taxon>
        <taxon>Metazoa</taxon>
        <taxon>Ecdysozoa</taxon>
        <taxon>Arthropoda</taxon>
        <taxon>Hexapoda</taxon>
        <taxon>Insecta</taxon>
        <taxon>Pterygota</taxon>
        <taxon>Neoptera</taxon>
        <taxon>Endopterygota</taxon>
        <taxon>Coleoptera</taxon>
        <taxon>Polyphaga</taxon>
        <taxon>Cucujiformia</taxon>
        <taxon>Chrysomeloidea</taxon>
        <taxon>Cerambycidae</taxon>
        <taxon>Cerambycinae</taxon>
        <taxon>Callichromatini</taxon>
        <taxon>Aromia</taxon>
    </lineage>
</organism>
<keyword evidence="1" id="KW-0732">Signal</keyword>
<gene>
    <name evidence="2" type="ORF">NQ318_007968</name>
</gene>
<comment type="caution">
    <text evidence="2">The sequence shown here is derived from an EMBL/GenBank/DDBJ whole genome shotgun (WGS) entry which is preliminary data.</text>
</comment>
<dbReference type="EMBL" id="JAPWTK010000136">
    <property type="protein sequence ID" value="KAJ8948445.1"/>
    <property type="molecule type" value="Genomic_DNA"/>
</dbReference>
<feature type="chain" id="PRO_5043563884" evidence="1">
    <location>
        <begin position="19"/>
        <end position="142"/>
    </location>
</feature>
<evidence type="ECO:0000256" key="1">
    <source>
        <dbReference type="SAM" id="SignalP"/>
    </source>
</evidence>
<reference evidence="2" key="1">
    <citation type="journal article" date="2023" name="Insect Mol. Biol.">
        <title>Genome sequencing provides insights into the evolution of gene families encoding plant cell wall-degrading enzymes in longhorned beetles.</title>
        <authorList>
            <person name="Shin N.R."/>
            <person name="Okamura Y."/>
            <person name="Kirsch R."/>
            <person name="Pauchet Y."/>
        </authorList>
    </citation>
    <scope>NUCLEOTIDE SEQUENCE</scope>
    <source>
        <strain evidence="2">AMC_N1</strain>
    </source>
</reference>
<dbReference type="AlphaFoldDB" id="A0AAV8YC73"/>
<name>A0AAV8YC73_9CUCU</name>
<proteinExistence type="predicted"/>